<dbReference type="SUPFAM" id="SSF50249">
    <property type="entry name" value="Nucleic acid-binding proteins"/>
    <property type="match status" value="1"/>
</dbReference>
<evidence type="ECO:0000313" key="2">
    <source>
        <dbReference type="Ensembl" id="ENSMMOP00000018555.1"/>
    </source>
</evidence>
<name>A0A3Q4BGP2_MOLML</name>
<dbReference type="STRING" id="94237.ENSMMOP00000018555"/>
<dbReference type="AlphaFoldDB" id="A0A3Q4BGP2"/>
<organism evidence="2 3">
    <name type="scientific">Mola mola</name>
    <name type="common">Ocean sunfish</name>
    <name type="synonym">Tetraodon mola</name>
    <dbReference type="NCBI Taxonomy" id="94237"/>
    <lineage>
        <taxon>Eukaryota</taxon>
        <taxon>Metazoa</taxon>
        <taxon>Chordata</taxon>
        <taxon>Craniata</taxon>
        <taxon>Vertebrata</taxon>
        <taxon>Euteleostomi</taxon>
        <taxon>Actinopterygii</taxon>
        <taxon>Neopterygii</taxon>
        <taxon>Teleostei</taxon>
        <taxon>Neoteleostei</taxon>
        <taxon>Acanthomorphata</taxon>
        <taxon>Eupercaria</taxon>
        <taxon>Tetraodontiformes</taxon>
        <taxon>Molidae</taxon>
        <taxon>Mola</taxon>
    </lineage>
</organism>
<dbReference type="InterPro" id="IPR012340">
    <property type="entry name" value="NA-bd_OB-fold"/>
</dbReference>
<dbReference type="Gene3D" id="2.40.50.140">
    <property type="entry name" value="Nucleic acid-binding proteins"/>
    <property type="match status" value="2"/>
</dbReference>
<dbReference type="PANTHER" id="PTHR14944:SF4">
    <property type="entry name" value="RPA1 RELATED SINGLE STRANDED DNA BINDING PROTEIN, X-LINKED"/>
    <property type="match status" value="1"/>
</dbReference>
<protein>
    <recommendedName>
        <fullName evidence="4">RPA1 related single stranded DNA binding protein</fullName>
    </recommendedName>
</protein>
<dbReference type="Proteomes" id="UP000261620">
    <property type="component" value="Unplaced"/>
</dbReference>
<sequence>MQSSSSSPSVVPGPVQASFLQRTLQQLSSAKYVKVRAEEAAPVAVIALQRYLSEHAEAQQLHSYNYDVTLTDGVWRAKCFLHPSLSHLVHSNTLRTGSDISITQCSFVYNERILGHGYICIEKLRVVAESSAVLPRIEHVSSLPMLVKHGMERSVVLQSDVPLHVSRKHYLSLWNNDDPEGDIWTSEKILKCVINYVFFFTVSKITLLRSLESSFRKNLKLFPLLVKIIHKSRLRYYGKFGLRIDYPYQAYFEVADQSGTMSLVLWNELCPEFYQKLNVGTVLYLQNYTLKQSYSNRSHPQMDHHRMKTFNSVELCLNKICLNPRNPASVITVISPKSVLSQWGLPEVSYQFITRYCPRILCSKVKGTRVRHFHKLSINWDSFKKYWTYRWIHAVDGTSAHPFILELFSSSQPEIFSHICPMTYLVCTQMRVCQVEGSLTYLTSTVHFLSITGYHKGQPYVSDPKVKSFIQWTKTLKDNVVLQETAIGGHYCYPHPPQKHTRSPDEASGEGKTCFLVRRVSRTLQYREHKRLAIQGQIMAVRFMTSPNTTVPHVSTDSCERAAPDTHGDLSTETTSVSHSAEKVSAKGRKRRIQPRYDFTPYLRIMNLSFVSTENSLNDMLHVFQKIHFVIFESISQRFTFDEKEALLQRSNLQPTRWSPEQSDDTIQPVCPGYYQVTILGINKQIAVDAAYFPIISSADPRAVGLPQDPHGEVLATAGELEDTHVVCILDLCHLGADKVEVLINKMYRVTEFSFSEEAE</sequence>
<keyword evidence="3" id="KW-1185">Reference proteome</keyword>
<feature type="region of interest" description="Disordered" evidence="1">
    <location>
        <begin position="552"/>
        <end position="589"/>
    </location>
</feature>
<dbReference type="Pfam" id="PF17659">
    <property type="entry name" value="RADX"/>
    <property type="match status" value="2"/>
</dbReference>
<dbReference type="Ensembl" id="ENSMMOT00000018855.1">
    <property type="protein sequence ID" value="ENSMMOP00000018555.1"/>
    <property type="gene ID" value="ENSMMOG00000014047.1"/>
</dbReference>
<dbReference type="InterPro" id="IPR040893">
    <property type="entry name" value="RADX"/>
</dbReference>
<reference evidence="2" key="2">
    <citation type="submission" date="2025-09" db="UniProtKB">
        <authorList>
            <consortium name="Ensembl"/>
        </authorList>
    </citation>
    <scope>IDENTIFICATION</scope>
</reference>
<dbReference type="GO" id="GO:0003697">
    <property type="term" value="F:single-stranded DNA binding"/>
    <property type="evidence" value="ECO:0007669"/>
    <property type="project" value="InterPro"/>
</dbReference>
<reference evidence="2" key="1">
    <citation type="submission" date="2025-08" db="UniProtKB">
        <authorList>
            <consortium name="Ensembl"/>
        </authorList>
    </citation>
    <scope>IDENTIFICATION</scope>
</reference>
<proteinExistence type="predicted"/>
<feature type="compositionally biased region" description="Basic and acidic residues" evidence="1">
    <location>
        <begin position="558"/>
        <end position="570"/>
    </location>
</feature>
<evidence type="ECO:0000256" key="1">
    <source>
        <dbReference type="SAM" id="MobiDB-lite"/>
    </source>
</evidence>
<evidence type="ECO:0008006" key="4">
    <source>
        <dbReference type="Google" id="ProtNLM"/>
    </source>
</evidence>
<dbReference type="OMA" id="TGCHKGQ"/>
<evidence type="ECO:0000313" key="3">
    <source>
        <dbReference type="Proteomes" id="UP000261620"/>
    </source>
</evidence>
<dbReference type="PANTHER" id="PTHR14944">
    <property type="entry name" value="RPA-RELATED PROTEIN RADX"/>
    <property type="match status" value="1"/>
</dbReference>
<accession>A0A3Q4BGP2</accession>